<organism evidence="2 3">
    <name type="scientific">Thermomonospora umbrina</name>
    <dbReference type="NCBI Taxonomy" id="111806"/>
    <lineage>
        <taxon>Bacteria</taxon>
        <taxon>Bacillati</taxon>
        <taxon>Actinomycetota</taxon>
        <taxon>Actinomycetes</taxon>
        <taxon>Streptosporangiales</taxon>
        <taxon>Thermomonosporaceae</taxon>
        <taxon>Thermomonospora</taxon>
    </lineage>
</organism>
<gene>
    <name evidence="2" type="ORF">DFJ69_0099</name>
</gene>
<feature type="transmembrane region" description="Helical" evidence="1">
    <location>
        <begin position="6"/>
        <end position="28"/>
    </location>
</feature>
<accession>A0A3D9SP77</accession>
<protein>
    <submittedName>
        <fullName evidence="2">Uncharacterized protein</fullName>
    </submittedName>
</protein>
<dbReference type="EMBL" id="QTTT01000001">
    <property type="protein sequence ID" value="REE94745.1"/>
    <property type="molecule type" value="Genomic_DNA"/>
</dbReference>
<keyword evidence="1" id="KW-0812">Transmembrane</keyword>
<keyword evidence="3" id="KW-1185">Reference proteome</keyword>
<evidence type="ECO:0000256" key="1">
    <source>
        <dbReference type="SAM" id="Phobius"/>
    </source>
</evidence>
<proteinExistence type="predicted"/>
<sequence>MPRCPWEWVATVVTGACGAVGVGFTWLADAQSRVHAERVVERGHLAEERARLFKERRDDYFAFLRYTELVIKRAD</sequence>
<reference evidence="2 3" key="1">
    <citation type="submission" date="2018-08" db="EMBL/GenBank/DDBJ databases">
        <title>Sequencing the genomes of 1000 actinobacteria strains.</title>
        <authorList>
            <person name="Klenk H.-P."/>
        </authorList>
    </citation>
    <scope>NUCLEOTIDE SEQUENCE [LARGE SCALE GENOMIC DNA]</scope>
    <source>
        <strain evidence="2 3">DSM 43927</strain>
    </source>
</reference>
<dbReference type="Proteomes" id="UP000256661">
    <property type="component" value="Unassembled WGS sequence"/>
</dbReference>
<evidence type="ECO:0000313" key="3">
    <source>
        <dbReference type="Proteomes" id="UP000256661"/>
    </source>
</evidence>
<keyword evidence="1" id="KW-0472">Membrane</keyword>
<evidence type="ECO:0000313" key="2">
    <source>
        <dbReference type="EMBL" id="REE94745.1"/>
    </source>
</evidence>
<keyword evidence="1" id="KW-1133">Transmembrane helix</keyword>
<comment type="caution">
    <text evidence="2">The sequence shown here is derived from an EMBL/GenBank/DDBJ whole genome shotgun (WGS) entry which is preliminary data.</text>
</comment>
<name>A0A3D9SP77_9ACTN</name>
<dbReference type="AlphaFoldDB" id="A0A3D9SP77"/>